<dbReference type="PANTHER" id="PTHR43400:SF10">
    <property type="entry name" value="3-OXOSTEROID 1-DEHYDROGENASE"/>
    <property type="match status" value="1"/>
</dbReference>
<evidence type="ECO:0000256" key="5">
    <source>
        <dbReference type="SAM" id="MobiDB-lite"/>
    </source>
</evidence>
<dbReference type="InterPro" id="IPR027477">
    <property type="entry name" value="Succ_DH/fumarate_Rdtase_cat_sf"/>
</dbReference>
<evidence type="ECO:0000313" key="8">
    <source>
        <dbReference type="Proteomes" id="UP000576969"/>
    </source>
</evidence>
<evidence type="ECO:0000313" key="7">
    <source>
        <dbReference type="EMBL" id="NYE18278.1"/>
    </source>
</evidence>
<name>A0A7Y9KJL7_9MICO</name>
<dbReference type="Gene3D" id="3.50.50.60">
    <property type="entry name" value="FAD/NAD(P)-binding domain"/>
    <property type="match status" value="1"/>
</dbReference>
<dbReference type="InterPro" id="IPR050315">
    <property type="entry name" value="FAD-oxidoreductase_2"/>
</dbReference>
<evidence type="ECO:0000256" key="1">
    <source>
        <dbReference type="ARBA" id="ARBA00001974"/>
    </source>
</evidence>
<dbReference type="AlphaFoldDB" id="A0A7Y9KJL7"/>
<dbReference type="Proteomes" id="UP000576969">
    <property type="component" value="Unassembled WGS sequence"/>
</dbReference>
<feature type="compositionally biased region" description="Low complexity" evidence="5">
    <location>
        <begin position="465"/>
        <end position="478"/>
    </location>
</feature>
<keyword evidence="8" id="KW-1185">Reference proteome</keyword>
<keyword evidence="4" id="KW-0560">Oxidoreductase</keyword>
<dbReference type="EMBL" id="JACCBV010000001">
    <property type="protein sequence ID" value="NYE18278.1"/>
    <property type="molecule type" value="Genomic_DNA"/>
</dbReference>
<gene>
    <name evidence="7" type="ORF">BJ991_000306</name>
</gene>
<reference evidence="7 8" key="1">
    <citation type="submission" date="2020-07" db="EMBL/GenBank/DDBJ databases">
        <title>Sequencing the genomes of 1000 actinobacteria strains.</title>
        <authorList>
            <person name="Klenk H.-P."/>
        </authorList>
    </citation>
    <scope>NUCLEOTIDE SEQUENCE [LARGE SCALE GENOMIC DNA]</scope>
    <source>
        <strain evidence="7 8">DSM 24662</strain>
    </source>
</reference>
<dbReference type="InterPro" id="IPR036188">
    <property type="entry name" value="FAD/NAD-bd_sf"/>
</dbReference>
<dbReference type="PANTHER" id="PTHR43400">
    <property type="entry name" value="FUMARATE REDUCTASE"/>
    <property type="match status" value="1"/>
</dbReference>
<dbReference type="RefSeq" id="WP_179486833.1">
    <property type="nucleotide sequence ID" value="NZ_JACCBV010000001.1"/>
</dbReference>
<protein>
    <submittedName>
        <fullName evidence="7">Putative oxidoreductase</fullName>
    </submittedName>
</protein>
<evidence type="ECO:0000256" key="3">
    <source>
        <dbReference type="ARBA" id="ARBA00022827"/>
    </source>
</evidence>
<comment type="cofactor">
    <cofactor evidence="1">
        <name>FAD</name>
        <dbReference type="ChEBI" id="CHEBI:57692"/>
    </cofactor>
</comment>
<dbReference type="SUPFAM" id="SSF51905">
    <property type="entry name" value="FAD/NAD(P)-binding domain"/>
    <property type="match status" value="1"/>
</dbReference>
<dbReference type="GO" id="GO:0033765">
    <property type="term" value="F:steroid dehydrogenase activity, acting on the CH-CH group of donors"/>
    <property type="evidence" value="ECO:0007669"/>
    <property type="project" value="UniProtKB-ARBA"/>
</dbReference>
<feature type="region of interest" description="Disordered" evidence="5">
    <location>
        <begin position="463"/>
        <end position="504"/>
    </location>
</feature>
<feature type="domain" description="FAD-dependent oxidoreductase 2 FAD-binding" evidence="6">
    <location>
        <begin position="12"/>
        <end position="448"/>
    </location>
</feature>
<evidence type="ECO:0000256" key="4">
    <source>
        <dbReference type="ARBA" id="ARBA00023002"/>
    </source>
</evidence>
<evidence type="ECO:0000259" key="6">
    <source>
        <dbReference type="Pfam" id="PF00890"/>
    </source>
</evidence>
<dbReference type="Pfam" id="PF00890">
    <property type="entry name" value="FAD_binding_2"/>
    <property type="match status" value="1"/>
</dbReference>
<accession>A0A7Y9KJL7</accession>
<feature type="compositionally biased region" description="Basic residues" evidence="5">
    <location>
        <begin position="493"/>
        <end position="504"/>
    </location>
</feature>
<keyword evidence="2" id="KW-0285">Flavoprotein</keyword>
<keyword evidence="3" id="KW-0274">FAD</keyword>
<organism evidence="7 8">
    <name type="scientific">Microbacterium immunditiarum</name>
    <dbReference type="NCBI Taxonomy" id="337480"/>
    <lineage>
        <taxon>Bacteria</taxon>
        <taxon>Bacillati</taxon>
        <taxon>Actinomycetota</taxon>
        <taxon>Actinomycetes</taxon>
        <taxon>Micrococcales</taxon>
        <taxon>Microbacteriaceae</taxon>
        <taxon>Microbacterium</taxon>
    </lineage>
</organism>
<evidence type="ECO:0000256" key="2">
    <source>
        <dbReference type="ARBA" id="ARBA00022630"/>
    </source>
</evidence>
<sequence>MPTDAPLAHSFDVVVIGTGGAGLACAIEAAARGARVAVLDASDAVGGTAAGAGGGTCIAGSPLQERLGLADSVDLALEDWARWGGDTADLDWAEAYLRASVPELFEPLAAAGVRWIGVNGHEGNRVPRWHRPAGGGRAVMAALERRARMLPTIAWLLGHRVERLVLEGGRVTGVHARSGEREVELRARAVVVATGGFNNDPEMVAEHATAAAGAERVLLGGGAGARGEGHRMLRDAGARFTELDAVWMYPYATPDDLDPEGRRGLALRGIDGDVWINDGGHRFHDESLRGGATGTAALLDQPNGRCWSVFDARIAARLVIADPHYTDGSTPIRKRVEAFLRRSPFVASASSAAELAARIDVDAVALGDALSQVNSAVGAGAERDPVFGKPLAGLDALDEAPFFAVRLHPMARKNLGGVRTDLACRVLDEHGRPIDGLFAAGEVAGMAGGRINGRAALEGRRSGRASTAAWSPAAASPADGPERDGLPCIRTSRTLHGRRRSRHP</sequence>
<comment type="caution">
    <text evidence="7">The sequence shown here is derived from an EMBL/GenBank/DDBJ whole genome shotgun (WGS) entry which is preliminary data.</text>
</comment>
<dbReference type="SUPFAM" id="SSF56425">
    <property type="entry name" value="Succinate dehydrogenase/fumarate reductase flavoprotein, catalytic domain"/>
    <property type="match status" value="1"/>
</dbReference>
<dbReference type="GO" id="GO:0008202">
    <property type="term" value="P:steroid metabolic process"/>
    <property type="evidence" value="ECO:0007669"/>
    <property type="project" value="UniProtKB-ARBA"/>
</dbReference>
<proteinExistence type="predicted"/>
<dbReference type="Gene3D" id="3.90.700.10">
    <property type="entry name" value="Succinate dehydrogenase/fumarate reductase flavoprotein, catalytic domain"/>
    <property type="match status" value="1"/>
</dbReference>
<dbReference type="InterPro" id="IPR003953">
    <property type="entry name" value="FAD-dep_OxRdtase_2_FAD-bd"/>
</dbReference>